<feature type="binding site" evidence="10">
    <location>
        <position position="23"/>
    </location>
    <ligand>
        <name>substrate</name>
    </ligand>
</feature>
<keyword evidence="4 11" id="KW-0378">Hydrolase</keyword>
<dbReference type="PANTHER" id="PTHR10353:SF36">
    <property type="entry name" value="LP05116P"/>
    <property type="match status" value="1"/>
</dbReference>
<keyword evidence="13" id="KW-1185">Reference proteome</keyword>
<evidence type="ECO:0000256" key="7">
    <source>
        <dbReference type="ARBA" id="ARBA00023295"/>
    </source>
</evidence>
<reference evidence="12 13" key="1">
    <citation type="submission" date="2019-10" db="EMBL/GenBank/DDBJ databases">
        <title>Whole genome shotgun sequence of Acrocarpospora macrocephala NBRC 16266.</title>
        <authorList>
            <person name="Ichikawa N."/>
            <person name="Kimura A."/>
            <person name="Kitahashi Y."/>
            <person name="Komaki H."/>
            <person name="Oguchi A."/>
        </authorList>
    </citation>
    <scope>NUCLEOTIDE SEQUENCE [LARGE SCALE GENOMIC DNA]</scope>
    <source>
        <strain evidence="12 13">NBRC 16266</strain>
    </source>
</reference>
<evidence type="ECO:0000256" key="1">
    <source>
        <dbReference type="ARBA" id="ARBA00000448"/>
    </source>
</evidence>
<dbReference type="EMBL" id="BLAE01000015">
    <property type="protein sequence ID" value="GES09515.1"/>
    <property type="molecule type" value="Genomic_DNA"/>
</dbReference>
<dbReference type="SUPFAM" id="SSF51445">
    <property type="entry name" value="(Trans)glycosidases"/>
    <property type="match status" value="1"/>
</dbReference>
<evidence type="ECO:0000313" key="13">
    <source>
        <dbReference type="Proteomes" id="UP000331127"/>
    </source>
</evidence>
<dbReference type="Pfam" id="PF00232">
    <property type="entry name" value="Glyco_hydro_1"/>
    <property type="match status" value="1"/>
</dbReference>
<dbReference type="GO" id="GO:0030245">
    <property type="term" value="P:cellulose catabolic process"/>
    <property type="evidence" value="ECO:0007669"/>
    <property type="project" value="UniProtKB-KW"/>
</dbReference>
<name>A0A5M3WJX6_9ACTN</name>
<organism evidence="12 13">
    <name type="scientific">Acrocarpospora macrocephala</name>
    <dbReference type="NCBI Taxonomy" id="150177"/>
    <lineage>
        <taxon>Bacteria</taxon>
        <taxon>Bacillati</taxon>
        <taxon>Actinomycetota</taxon>
        <taxon>Actinomycetes</taxon>
        <taxon>Streptosporangiales</taxon>
        <taxon>Streptosporangiaceae</taxon>
        <taxon>Acrocarpospora</taxon>
    </lineage>
</organism>
<evidence type="ECO:0000256" key="8">
    <source>
        <dbReference type="ARBA" id="ARBA00023326"/>
    </source>
</evidence>
<dbReference type="Gene3D" id="3.20.20.80">
    <property type="entry name" value="Glycosidases"/>
    <property type="match status" value="1"/>
</dbReference>
<keyword evidence="6" id="KW-0119">Carbohydrate metabolism</keyword>
<dbReference type="NCBIfam" id="TIGR03356">
    <property type="entry name" value="BGL"/>
    <property type="match status" value="1"/>
</dbReference>
<evidence type="ECO:0000256" key="2">
    <source>
        <dbReference type="ARBA" id="ARBA00010838"/>
    </source>
</evidence>
<sequence length="442" mass="49074">MPHDPMTTFPAYFRWGVATSAYQIEGAAREDGRTDSIWDTFCRVPGAVANGDTGDVACDHYHRMPEDVALLAGLGVDTYRFSISWPRVQPGGKGPANEKGLDFYDRLVDELLASGVDPWVTLYHWDLPQELEDAGGWPERDTAWRFADYAELAFARLQDRVASWTTLNEPWCVAMYGYADGMHAPGHRDRAAAMHAVHHLLLAHGTAVDRMRSAGGDHHFGITLNLTPAIPRTEADVETARRADGFGIRMYLDPLLRGHYPSDTLADLADEGITLPVEPGDLAAIATPLDVLGVNYYFTETVRADGAAVRTGPTTALGWPITPAGLTDLLVRLHREYPPIPIVITENGGAFPDEKPTTTEATIDDVDRIAFLREHIDAVAQARHQGCDVRGYFVWTLFDNFEWAHGHGPTFGLVSVDRTDQRRTLKRSAHWYRDMITRNVSI</sequence>
<evidence type="ECO:0000256" key="4">
    <source>
        <dbReference type="ARBA" id="ARBA00022801"/>
    </source>
</evidence>
<feature type="binding site" evidence="10">
    <location>
        <position position="395"/>
    </location>
    <ligand>
        <name>substrate</name>
    </ligand>
</feature>
<comment type="catalytic activity">
    <reaction evidence="1 11">
        <text>Hydrolysis of terminal, non-reducing beta-D-glucosyl residues with release of beta-D-glucose.</text>
        <dbReference type="EC" id="3.2.1.21"/>
    </reaction>
</comment>
<keyword evidence="7 11" id="KW-0326">Glycosidase</keyword>
<feature type="binding site" evidence="10">
    <location>
        <position position="297"/>
    </location>
    <ligand>
        <name>substrate</name>
    </ligand>
</feature>
<evidence type="ECO:0000256" key="9">
    <source>
        <dbReference type="PIRSR" id="PIRSR617736-1"/>
    </source>
</evidence>
<evidence type="ECO:0000256" key="6">
    <source>
        <dbReference type="ARBA" id="ARBA00023277"/>
    </source>
</evidence>
<evidence type="ECO:0000313" key="12">
    <source>
        <dbReference type="EMBL" id="GES09515.1"/>
    </source>
</evidence>
<dbReference type="PANTHER" id="PTHR10353">
    <property type="entry name" value="GLYCOSYL HYDROLASE"/>
    <property type="match status" value="1"/>
</dbReference>
<dbReference type="EC" id="3.2.1.21" evidence="3 11"/>
<keyword evidence="8" id="KW-0624">Polysaccharide degradation</keyword>
<dbReference type="GO" id="GO:0005829">
    <property type="term" value="C:cytosol"/>
    <property type="evidence" value="ECO:0007669"/>
    <property type="project" value="TreeGrafter"/>
</dbReference>
<protein>
    <recommendedName>
        <fullName evidence="3 11">Beta-glucosidase</fullName>
        <ecNumber evidence="3 11">3.2.1.21</ecNumber>
    </recommendedName>
</protein>
<dbReference type="InterPro" id="IPR017736">
    <property type="entry name" value="Glyco_hydro_1_beta-glucosidase"/>
</dbReference>
<dbReference type="PRINTS" id="PR00131">
    <property type="entry name" value="GLHYDRLASE1"/>
</dbReference>
<evidence type="ECO:0000256" key="5">
    <source>
        <dbReference type="ARBA" id="ARBA00023001"/>
    </source>
</evidence>
<evidence type="ECO:0000256" key="11">
    <source>
        <dbReference type="RuleBase" id="RU361175"/>
    </source>
</evidence>
<feature type="binding site" evidence="10">
    <location>
        <begin position="402"/>
        <end position="403"/>
    </location>
    <ligand>
        <name>substrate</name>
    </ligand>
</feature>
<dbReference type="FunFam" id="3.20.20.80:FF:000004">
    <property type="entry name" value="Beta-glucosidase 6-phospho-beta-glucosidase"/>
    <property type="match status" value="1"/>
</dbReference>
<dbReference type="InterPro" id="IPR001360">
    <property type="entry name" value="Glyco_hydro_1"/>
</dbReference>
<evidence type="ECO:0000256" key="3">
    <source>
        <dbReference type="ARBA" id="ARBA00012744"/>
    </source>
</evidence>
<dbReference type="InterPro" id="IPR033132">
    <property type="entry name" value="GH_1_N_CS"/>
</dbReference>
<dbReference type="RefSeq" id="WP_246268358.1">
    <property type="nucleotide sequence ID" value="NZ_BAAAHL010000069.1"/>
</dbReference>
<dbReference type="GO" id="GO:0008422">
    <property type="term" value="F:beta-glucosidase activity"/>
    <property type="evidence" value="ECO:0007669"/>
    <property type="project" value="UniProtKB-EC"/>
</dbReference>
<feature type="active site" description="Proton donor" evidence="9">
    <location>
        <position position="169"/>
    </location>
</feature>
<dbReference type="AlphaFoldDB" id="A0A5M3WJX6"/>
<gene>
    <name evidence="12" type="primary">bglB</name>
    <name evidence="12" type="ORF">Amac_031110</name>
</gene>
<comment type="caution">
    <text evidence="12">The sequence shown here is derived from an EMBL/GenBank/DDBJ whole genome shotgun (WGS) entry which is preliminary data.</text>
</comment>
<dbReference type="InterPro" id="IPR017853">
    <property type="entry name" value="GH"/>
</dbReference>
<keyword evidence="5" id="KW-0136">Cellulose degradation</keyword>
<comment type="similarity">
    <text evidence="2 11">Belongs to the glycosyl hydrolase 1 family.</text>
</comment>
<proteinExistence type="inferred from homology"/>
<feature type="binding site" evidence="10">
    <location>
        <position position="168"/>
    </location>
    <ligand>
        <name>substrate</name>
    </ligand>
</feature>
<dbReference type="PROSITE" id="PS00653">
    <property type="entry name" value="GLYCOSYL_HYDROL_F1_2"/>
    <property type="match status" value="1"/>
</dbReference>
<accession>A0A5M3WJX6</accession>
<dbReference type="Proteomes" id="UP000331127">
    <property type="component" value="Unassembled WGS sequence"/>
</dbReference>
<feature type="binding site" evidence="10">
    <location>
        <position position="124"/>
    </location>
    <ligand>
        <name>substrate</name>
    </ligand>
</feature>
<evidence type="ECO:0000256" key="10">
    <source>
        <dbReference type="PIRSR" id="PIRSR617736-2"/>
    </source>
</evidence>
<feature type="active site" description="Nucleophile" evidence="9">
    <location>
        <position position="346"/>
    </location>
</feature>